<dbReference type="GO" id="GO:0043565">
    <property type="term" value="F:sequence-specific DNA binding"/>
    <property type="evidence" value="ECO:0007669"/>
    <property type="project" value="TreeGrafter"/>
</dbReference>
<proteinExistence type="predicted"/>
<evidence type="ECO:0000256" key="4">
    <source>
        <dbReference type="ARBA" id="ARBA00022499"/>
    </source>
</evidence>
<dbReference type="GO" id="GO:0005634">
    <property type="term" value="C:nucleus"/>
    <property type="evidence" value="ECO:0007669"/>
    <property type="project" value="UniProtKB-SubCell"/>
</dbReference>
<keyword evidence="2" id="KW-0488">Methylation</keyword>
<evidence type="ECO:0000256" key="7">
    <source>
        <dbReference type="ARBA" id="ARBA00022884"/>
    </source>
</evidence>
<reference evidence="17" key="1">
    <citation type="journal article" date="2023" name="Mol. Biol. Evol.">
        <title>Third-Generation Sequencing Reveals the Adaptive Role of the Epigenome in Three Deep-Sea Polychaetes.</title>
        <authorList>
            <person name="Perez M."/>
            <person name="Aroh O."/>
            <person name="Sun Y."/>
            <person name="Lan Y."/>
            <person name="Juniper S.K."/>
            <person name="Young C.R."/>
            <person name="Angers B."/>
            <person name="Qian P.Y."/>
        </authorList>
    </citation>
    <scope>NUCLEOTIDE SEQUENCE</scope>
    <source>
        <strain evidence="17">P08H-3</strain>
    </source>
</reference>
<feature type="region of interest" description="Disordered" evidence="14">
    <location>
        <begin position="282"/>
        <end position="387"/>
    </location>
</feature>
<evidence type="ECO:0000256" key="9">
    <source>
        <dbReference type="ARBA" id="ARBA00023015"/>
    </source>
</evidence>
<dbReference type="Proteomes" id="UP001208570">
    <property type="component" value="Unassembled WGS sequence"/>
</dbReference>
<evidence type="ECO:0000256" key="3">
    <source>
        <dbReference type="ARBA" id="ARBA00022491"/>
    </source>
</evidence>
<feature type="region of interest" description="Disordered" evidence="14">
    <location>
        <begin position="186"/>
        <end position="207"/>
    </location>
</feature>
<dbReference type="GO" id="GO:0006357">
    <property type="term" value="P:regulation of transcription by RNA polymerase II"/>
    <property type="evidence" value="ECO:0007669"/>
    <property type="project" value="TreeGrafter"/>
</dbReference>
<keyword evidence="4" id="KW-1017">Isopeptide bond</keyword>
<dbReference type="PROSITE" id="PS50800">
    <property type="entry name" value="SAP"/>
    <property type="match status" value="1"/>
</dbReference>
<feature type="domain" description="RRM" evidence="15">
    <location>
        <begin position="388"/>
        <end position="466"/>
    </location>
</feature>
<feature type="compositionally biased region" description="Low complexity" evidence="14">
    <location>
        <begin position="782"/>
        <end position="802"/>
    </location>
</feature>
<evidence type="ECO:0000256" key="5">
    <source>
        <dbReference type="ARBA" id="ARBA00022553"/>
    </source>
</evidence>
<evidence type="ECO:0000256" key="8">
    <source>
        <dbReference type="ARBA" id="ARBA00022990"/>
    </source>
</evidence>
<dbReference type="SMART" id="SM00513">
    <property type="entry name" value="SAP"/>
    <property type="match status" value="1"/>
</dbReference>
<dbReference type="InterPro" id="IPR034781">
    <property type="entry name" value="SAFB1_2_RBD"/>
</dbReference>
<dbReference type="SMART" id="SM00360">
    <property type="entry name" value="RRM"/>
    <property type="match status" value="1"/>
</dbReference>
<keyword evidence="18" id="KW-1185">Reference proteome</keyword>
<organism evidence="17 18">
    <name type="scientific">Paralvinella palmiformis</name>
    <dbReference type="NCBI Taxonomy" id="53620"/>
    <lineage>
        <taxon>Eukaryota</taxon>
        <taxon>Metazoa</taxon>
        <taxon>Spiralia</taxon>
        <taxon>Lophotrochozoa</taxon>
        <taxon>Annelida</taxon>
        <taxon>Polychaeta</taxon>
        <taxon>Sedentaria</taxon>
        <taxon>Canalipalpata</taxon>
        <taxon>Terebellida</taxon>
        <taxon>Terebelliformia</taxon>
        <taxon>Alvinellidae</taxon>
        <taxon>Paralvinella</taxon>
    </lineage>
</organism>
<evidence type="ECO:0008006" key="19">
    <source>
        <dbReference type="Google" id="ProtNLM"/>
    </source>
</evidence>
<evidence type="ECO:0000256" key="2">
    <source>
        <dbReference type="ARBA" id="ARBA00022481"/>
    </source>
</evidence>
<evidence type="ECO:0000256" key="10">
    <source>
        <dbReference type="ARBA" id="ARBA00023125"/>
    </source>
</evidence>
<dbReference type="PANTHER" id="PTHR15683">
    <property type="entry name" value="SCAFFOLD ATTACHMENT FACTOR B-RELATED"/>
    <property type="match status" value="1"/>
</dbReference>
<accession>A0AAD9N9Y2</accession>
<evidence type="ECO:0000256" key="6">
    <source>
        <dbReference type="ARBA" id="ARBA00022843"/>
    </source>
</evidence>
<feature type="compositionally biased region" description="Basic and acidic residues" evidence="14">
    <location>
        <begin position="803"/>
        <end position="824"/>
    </location>
</feature>
<dbReference type="InterPro" id="IPR012677">
    <property type="entry name" value="Nucleotide-bd_a/b_plait_sf"/>
</dbReference>
<feature type="region of interest" description="Disordered" evidence="14">
    <location>
        <begin position="651"/>
        <end position="872"/>
    </location>
</feature>
<evidence type="ECO:0000256" key="11">
    <source>
        <dbReference type="ARBA" id="ARBA00023163"/>
    </source>
</evidence>
<dbReference type="Pfam" id="PF02037">
    <property type="entry name" value="SAP"/>
    <property type="match status" value="1"/>
</dbReference>
<comment type="subcellular location">
    <subcellularLocation>
        <location evidence="1">Nucleus</location>
    </subcellularLocation>
</comment>
<evidence type="ECO:0000256" key="12">
    <source>
        <dbReference type="ARBA" id="ARBA00023242"/>
    </source>
</evidence>
<feature type="compositionally biased region" description="Polar residues" evidence="14">
    <location>
        <begin position="839"/>
        <end position="851"/>
    </location>
</feature>
<feature type="compositionally biased region" description="Basic and acidic residues" evidence="14">
    <location>
        <begin position="463"/>
        <end position="474"/>
    </location>
</feature>
<evidence type="ECO:0000259" key="16">
    <source>
        <dbReference type="PROSITE" id="PS50800"/>
    </source>
</evidence>
<feature type="compositionally biased region" description="Basic and acidic residues" evidence="14">
    <location>
        <begin position="651"/>
        <end position="706"/>
    </location>
</feature>
<dbReference type="InterPro" id="IPR051738">
    <property type="entry name" value="SAF_Modulators"/>
</dbReference>
<dbReference type="InterPro" id="IPR003034">
    <property type="entry name" value="SAP_dom"/>
</dbReference>
<sequence>MASVAGESVAKRKLNDLRVIDIKEQLELRGLERTGVKAALIERLKKAVEGEGHDPEEYLFEIDMKKVTKADSKEMEKDTEEQANNFNKSETDVEKCGASIDNGDIKMDTSDNQNTLDKQIDQDSIVSSTPTKAANQESTQPGTNSLEGLNLVDELNLNAGDQKTTQLTNKALQNVFVHIETPDVSMITDDGHVTESEQPEKADDSSKDIEASATLDNGQQPTAATELPAEEKMLEPPSPDSVPVVVPFTKDDLIHMDTSAERQVDEDLSLIVHIDESQMDLDNDLLNTPAKQSAPTEKSEDNSTTAVTGSQSSGADEAVNNQADKKGKSEEKTEGEALSDETGGETRPPENEQKSVTSQSKDGDKAKSADSKSDSKDGKAKTLASSSRSLWISGLASSTRATDLKTLFSKYGKVAGAKVVTNAKSPGSRCYGFVTMNTADEASKCIQHLHRTELHGKMISVERVCDKKDSTHERKSSRHRSSGRSRERDRHHSRRSSGHRSPGSVASSRATRERDAKDRESKDRKSSKDKDGKSKDRDILDFEKIKAERERERLKQRERQMREEERRRMRELERMRERQHDIERRQKEEAMRLEREKQKLRLEQQRLERERLEAERERIALERERQRRERENLEREREQERLQQLRLEQERRAMKRNYDGRAGGRDEFWSDPKRMNLDRGLRYDDRPGGDVFMRRIERYDRRDGRPIESGPPRAPDRFEGRRADDKHEIRRPPGPHRDTKDRDDRGRGSDDRNRNIRYPERRDGPPGRDHDRGRHERDRSPHGPSHPNGPHHGGPPRSSPGRRQPDSRADWKSERAAPVREGRGRGSRPGTLGHDWNSGDRSTGSGPSMSTRPGDRGWAGGPSQGADRVSVRPQPAAIAVQQPPLLQTPPTSAAFLANATNIMMGVGLTGGRNSGQDARYDAYKTIPGGNVGRY</sequence>
<feature type="compositionally biased region" description="Basic and acidic residues" evidence="14">
    <location>
        <begin position="714"/>
        <end position="781"/>
    </location>
</feature>
<dbReference type="EMBL" id="JAODUP010000097">
    <property type="protein sequence ID" value="KAK2162517.1"/>
    <property type="molecule type" value="Genomic_DNA"/>
</dbReference>
<dbReference type="CDD" id="cd12679">
    <property type="entry name" value="RRM_SAFB1_SAFB2"/>
    <property type="match status" value="1"/>
</dbReference>
<dbReference type="GO" id="GO:0050684">
    <property type="term" value="P:regulation of mRNA processing"/>
    <property type="evidence" value="ECO:0007669"/>
    <property type="project" value="TreeGrafter"/>
</dbReference>
<feature type="region of interest" description="Disordered" evidence="14">
    <location>
        <begin position="124"/>
        <end position="146"/>
    </location>
</feature>
<keyword evidence="6" id="KW-0832">Ubl conjugation</keyword>
<protein>
    <recommendedName>
        <fullName evidence="19">SAFB-like transcription modulator</fullName>
    </recommendedName>
</protein>
<keyword evidence="3" id="KW-0678">Repressor</keyword>
<feature type="region of interest" description="Disordered" evidence="14">
    <location>
        <begin position="71"/>
        <end position="93"/>
    </location>
</feature>
<feature type="compositionally biased region" description="Basic and acidic residues" evidence="14">
    <location>
        <begin position="510"/>
        <end position="596"/>
    </location>
</feature>
<feature type="compositionally biased region" description="Basic and acidic residues" evidence="14">
    <location>
        <begin position="189"/>
        <end position="207"/>
    </location>
</feature>
<evidence type="ECO:0000313" key="17">
    <source>
        <dbReference type="EMBL" id="KAK2162517.1"/>
    </source>
</evidence>
<feature type="domain" description="SAP" evidence="16">
    <location>
        <begin position="14"/>
        <end position="48"/>
    </location>
</feature>
<keyword evidence="12" id="KW-0539">Nucleus</keyword>
<keyword evidence="5" id="KW-0597">Phosphoprotein</keyword>
<feature type="compositionally biased region" description="Basic and acidic residues" evidence="14">
    <location>
        <begin position="361"/>
        <end position="380"/>
    </location>
</feature>
<feature type="compositionally biased region" description="Basic and acidic residues" evidence="14">
    <location>
        <begin position="323"/>
        <end position="335"/>
    </location>
</feature>
<dbReference type="Gene3D" id="3.30.70.330">
    <property type="match status" value="1"/>
</dbReference>
<name>A0AAD9N9Y2_9ANNE</name>
<evidence type="ECO:0000313" key="18">
    <source>
        <dbReference type="Proteomes" id="UP001208570"/>
    </source>
</evidence>
<dbReference type="InterPro" id="IPR035979">
    <property type="entry name" value="RBD_domain_sf"/>
</dbReference>
<dbReference type="AlphaFoldDB" id="A0AAD9N9Y2"/>
<evidence type="ECO:0000259" key="15">
    <source>
        <dbReference type="PROSITE" id="PS50102"/>
    </source>
</evidence>
<keyword evidence="7 13" id="KW-0694">RNA-binding</keyword>
<dbReference type="Pfam" id="PF00076">
    <property type="entry name" value="RRM_1"/>
    <property type="match status" value="1"/>
</dbReference>
<gene>
    <name evidence="17" type="ORF">LSH36_97g07033</name>
</gene>
<keyword evidence="8" id="KW-0007">Acetylation</keyword>
<dbReference type="PROSITE" id="PS50102">
    <property type="entry name" value="RRM"/>
    <property type="match status" value="1"/>
</dbReference>
<dbReference type="SUPFAM" id="SSF68906">
    <property type="entry name" value="SAP domain"/>
    <property type="match status" value="1"/>
</dbReference>
<feature type="compositionally biased region" description="Polar residues" evidence="14">
    <location>
        <begin position="285"/>
        <end position="322"/>
    </location>
</feature>
<dbReference type="PANTHER" id="PTHR15683:SF8">
    <property type="entry name" value="SCAFFOLD ATTACHMENT FACTOR B, ISOFORM B"/>
    <property type="match status" value="1"/>
</dbReference>
<dbReference type="GO" id="GO:0003723">
    <property type="term" value="F:RNA binding"/>
    <property type="evidence" value="ECO:0007669"/>
    <property type="project" value="UniProtKB-UniRule"/>
</dbReference>
<dbReference type="InterPro" id="IPR000504">
    <property type="entry name" value="RRM_dom"/>
</dbReference>
<dbReference type="InterPro" id="IPR036361">
    <property type="entry name" value="SAP_dom_sf"/>
</dbReference>
<dbReference type="SUPFAM" id="SSF54928">
    <property type="entry name" value="RNA-binding domain, RBD"/>
    <property type="match status" value="1"/>
</dbReference>
<evidence type="ECO:0000256" key="14">
    <source>
        <dbReference type="SAM" id="MobiDB-lite"/>
    </source>
</evidence>
<keyword evidence="9" id="KW-0805">Transcription regulation</keyword>
<keyword evidence="10" id="KW-0238">DNA-binding</keyword>
<evidence type="ECO:0000256" key="1">
    <source>
        <dbReference type="ARBA" id="ARBA00004123"/>
    </source>
</evidence>
<dbReference type="Gene3D" id="1.10.720.30">
    <property type="entry name" value="SAP domain"/>
    <property type="match status" value="1"/>
</dbReference>
<evidence type="ECO:0000256" key="13">
    <source>
        <dbReference type="PROSITE-ProRule" id="PRU00176"/>
    </source>
</evidence>
<comment type="caution">
    <text evidence="17">The sequence shown here is derived from an EMBL/GenBank/DDBJ whole genome shotgun (WGS) entry which is preliminary data.</text>
</comment>
<feature type="region of interest" description="Disordered" evidence="14">
    <location>
        <begin position="463"/>
        <end position="596"/>
    </location>
</feature>
<keyword evidence="11" id="KW-0804">Transcription</keyword>